<keyword evidence="2" id="KW-1185">Reference proteome</keyword>
<sequence length="72" mass="8180">MKTLAQGAAASRRRPRAARAPLAYLGFEYKNEFACLPAKGEARWPRRAAGRRPSLRKRRSTLSRALLIRNNE</sequence>
<dbReference type="EMBL" id="CP023004">
    <property type="protein sequence ID" value="AWI09701.1"/>
    <property type="molecule type" value="Genomic_DNA"/>
</dbReference>
<dbReference type="KEGG" id="elut:CKA38_10960"/>
<reference evidence="1 2" key="1">
    <citation type="journal article" date="2018" name="Syst. Appl. Microbiol.">
        <title>Ereboglobus luteus gen. nov. sp. nov. from cockroach guts, and new insights into the oxygen relationship of the genera Opitutus and Didymococcus (Verrucomicrobia: Opitutaceae).</title>
        <authorList>
            <person name="Tegtmeier D."/>
            <person name="Belitz A."/>
            <person name="Radek R."/>
            <person name="Heimerl T."/>
            <person name="Brune A."/>
        </authorList>
    </citation>
    <scope>NUCLEOTIDE SEQUENCE [LARGE SCALE GENOMIC DNA]</scope>
    <source>
        <strain evidence="1 2">Ho45</strain>
    </source>
</reference>
<gene>
    <name evidence="1" type="ORF">CKA38_10960</name>
</gene>
<name>A0A2U8E4C6_9BACT</name>
<accession>A0A2U8E4C6</accession>
<dbReference type="Proteomes" id="UP000244896">
    <property type="component" value="Chromosome"/>
</dbReference>
<evidence type="ECO:0000313" key="1">
    <source>
        <dbReference type="EMBL" id="AWI09701.1"/>
    </source>
</evidence>
<organism evidence="1 2">
    <name type="scientific">Ereboglobus luteus</name>
    <dbReference type="NCBI Taxonomy" id="1796921"/>
    <lineage>
        <taxon>Bacteria</taxon>
        <taxon>Pseudomonadati</taxon>
        <taxon>Verrucomicrobiota</taxon>
        <taxon>Opitutia</taxon>
        <taxon>Opitutales</taxon>
        <taxon>Opitutaceae</taxon>
        <taxon>Ereboglobus</taxon>
    </lineage>
</organism>
<proteinExistence type="predicted"/>
<protein>
    <submittedName>
        <fullName evidence="1">Uncharacterized protein</fullName>
    </submittedName>
</protein>
<dbReference type="AlphaFoldDB" id="A0A2U8E4C6"/>
<evidence type="ECO:0000313" key="2">
    <source>
        <dbReference type="Proteomes" id="UP000244896"/>
    </source>
</evidence>